<name>A0A061EBJ4_THECC</name>
<evidence type="ECO:0000313" key="3">
    <source>
        <dbReference type="Proteomes" id="UP000026915"/>
    </source>
</evidence>
<dbReference type="Gramene" id="EOY01747">
    <property type="protein sequence ID" value="EOY01747"/>
    <property type="gene ID" value="TCM_011577"/>
</dbReference>
<keyword evidence="1" id="KW-0812">Transmembrane</keyword>
<proteinExistence type="predicted"/>
<evidence type="ECO:0000313" key="2">
    <source>
        <dbReference type="EMBL" id="EOY01747.1"/>
    </source>
</evidence>
<gene>
    <name evidence="2" type="ORF">TCM_011577</name>
</gene>
<feature type="transmembrane region" description="Helical" evidence="1">
    <location>
        <begin position="42"/>
        <end position="60"/>
    </location>
</feature>
<organism evidence="2 3">
    <name type="scientific">Theobroma cacao</name>
    <name type="common">Cacao</name>
    <name type="synonym">Cocoa</name>
    <dbReference type="NCBI Taxonomy" id="3641"/>
    <lineage>
        <taxon>Eukaryota</taxon>
        <taxon>Viridiplantae</taxon>
        <taxon>Streptophyta</taxon>
        <taxon>Embryophyta</taxon>
        <taxon>Tracheophyta</taxon>
        <taxon>Spermatophyta</taxon>
        <taxon>Magnoliopsida</taxon>
        <taxon>eudicotyledons</taxon>
        <taxon>Gunneridae</taxon>
        <taxon>Pentapetalae</taxon>
        <taxon>rosids</taxon>
        <taxon>malvids</taxon>
        <taxon>Malvales</taxon>
        <taxon>Malvaceae</taxon>
        <taxon>Byttnerioideae</taxon>
        <taxon>Theobroma</taxon>
    </lineage>
</organism>
<keyword evidence="3" id="KW-1185">Reference proteome</keyword>
<evidence type="ECO:0000256" key="1">
    <source>
        <dbReference type="SAM" id="Phobius"/>
    </source>
</evidence>
<sequence length="117" mass="12731">MNQGEILFTERRKKQWLSRIQWARVKTDHRTVNRYGGGRGSGALFAALFGGGSPIFYSLGDSVGFSLCRFLGVAVRQLGEVCYASLALVGLLCGGLSLPPVALSQFSLNNYTNDKLI</sequence>
<dbReference type="AlphaFoldDB" id="A0A061EBJ4"/>
<protein>
    <submittedName>
        <fullName evidence="2">Uncharacterized protein</fullName>
    </submittedName>
</protein>
<feature type="transmembrane region" description="Helical" evidence="1">
    <location>
        <begin position="81"/>
        <end position="103"/>
    </location>
</feature>
<dbReference type="EMBL" id="CM001880">
    <property type="protein sequence ID" value="EOY01747.1"/>
    <property type="molecule type" value="Genomic_DNA"/>
</dbReference>
<dbReference type="Proteomes" id="UP000026915">
    <property type="component" value="Chromosome 2"/>
</dbReference>
<accession>A0A061EBJ4</accession>
<keyword evidence="1" id="KW-0472">Membrane</keyword>
<reference evidence="2 3" key="1">
    <citation type="journal article" date="2013" name="Genome Biol.">
        <title>The genome sequence of the most widely cultivated cacao type and its use to identify candidate genes regulating pod color.</title>
        <authorList>
            <person name="Motamayor J.C."/>
            <person name="Mockaitis K."/>
            <person name="Schmutz J."/>
            <person name="Haiminen N."/>
            <person name="Iii D.L."/>
            <person name="Cornejo O."/>
            <person name="Findley S.D."/>
            <person name="Zheng P."/>
            <person name="Utro F."/>
            <person name="Royaert S."/>
            <person name="Saski C."/>
            <person name="Jenkins J."/>
            <person name="Podicheti R."/>
            <person name="Zhao M."/>
            <person name="Scheffler B.E."/>
            <person name="Stack J.C."/>
            <person name="Feltus F.A."/>
            <person name="Mustiga G.M."/>
            <person name="Amores F."/>
            <person name="Phillips W."/>
            <person name="Marelli J.P."/>
            <person name="May G.D."/>
            <person name="Shapiro H."/>
            <person name="Ma J."/>
            <person name="Bustamante C.D."/>
            <person name="Schnell R.J."/>
            <person name="Main D."/>
            <person name="Gilbert D."/>
            <person name="Parida L."/>
            <person name="Kuhn D.N."/>
        </authorList>
    </citation>
    <scope>NUCLEOTIDE SEQUENCE [LARGE SCALE GENOMIC DNA]</scope>
    <source>
        <strain evidence="3">cv. Matina 1-6</strain>
    </source>
</reference>
<dbReference type="HOGENOM" id="CLU_2089186_0_0_1"/>
<keyword evidence="1" id="KW-1133">Transmembrane helix</keyword>
<dbReference type="InParanoid" id="A0A061EBJ4"/>